<gene>
    <name evidence="2" type="ORF">AVJ23_07915</name>
</gene>
<evidence type="ECO:0000256" key="1">
    <source>
        <dbReference type="SAM" id="SignalP"/>
    </source>
</evidence>
<dbReference type="EMBL" id="LPXO01000003">
    <property type="protein sequence ID" value="KUF11666.1"/>
    <property type="molecule type" value="Genomic_DNA"/>
</dbReference>
<name>A0A0W7WM48_9RHOB</name>
<dbReference type="AlphaFoldDB" id="A0A0W7WM48"/>
<proteinExistence type="predicted"/>
<sequence>MSLTAALVLTTGLGLPASAPSDLILAQAQPYVATQGYVSPQSANYMTTADGCTYRRTQAPGYPPRWILVQNPHHLGIPPSRGHCKGMK</sequence>
<accession>A0A0W7WM48</accession>
<evidence type="ECO:0000313" key="2">
    <source>
        <dbReference type="EMBL" id="KUF11666.1"/>
    </source>
</evidence>
<evidence type="ECO:0008006" key="4">
    <source>
        <dbReference type="Google" id="ProtNLM"/>
    </source>
</evidence>
<keyword evidence="3" id="KW-1185">Reference proteome</keyword>
<dbReference type="Proteomes" id="UP000054396">
    <property type="component" value="Unassembled WGS sequence"/>
</dbReference>
<comment type="caution">
    <text evidence="2">The sequence shown here is derived from an EMBL/GenBank/DDBJ whole genome shotgun (WGS) entry which is preliminary data.</text>
</comment>
<protein>
    <recommendedName>
        <fullName evidence="4">Secreted protein</fullName>
    </recommendedName>
</protein>
<reference evidence="2 3" key="1">
    <citation type="submission" date="2015-12" db="EMBL/GenBank/DDBJ databases">
        <authorList>
            <person name="Shamseldin A."/>
            <person name="Moawad H."/>
            <person name="Abd El-Rahim W.M."/>
            <person name="Sadowsky M.J."/>
        </authorList>
    </citation>
    <scope>NUCLEOTIDE SEQUENCE [LARGE SCALE GENOMIC DNA]</scope>
    <source>
        <strain evidence="2 3">SJ5A-1</strain>
    </source>
</reference>
<evidence type="ECO:0000313" key="3">
    <source>
        <dbReference type="Proteomes" id="UP000054396"/>
    </source>
</evidence>
<feature type="signal peptide" evidence="1">
    <location>
        <begin position="1"/>
        <end position="19"/>
    </location>
</feature>
<feature type="chain" id="PRO_5006936471" description="Secreted protein" evidence="1">
    <location>
        <begin position="20"/>
        <end position="88"/>
    </location>
</feature>
<organism evidence="2 3">
    <name type="scientific">Pseudoponticoccus marisrubri</name>
    <dbReference type="NCBI Taxonomy" id="1685382"/>
    <lineage>
        <taxon>Bacteria</taxon>
        <taxon>Pseudomonadati</taxon>
        <taxon>Pseudomonadota</taxon>
        <taxon>Alphaproteobacteria</taxon>
        <taxon>Rhodobacterales</taxon>
        <taxon>Roseobacteraceae</taxon>
        <taxon>Pseudoponticoccus</taxon>
    </lineage>
</organism>
<dbReference type="RefSeq" id="WP_058861612.1">
    <property type="nucleotide sequence ID" value="NZ_LPXO01000003.1"/>
</dbReference>
<keyword evidence="1" id="KW-0732">Signal</keyword>
<dbReference type="OrthoDB" id="7875167at2"/>